<sequence>MSCSQARVPRSIYIYIFYFSRGEFNLIPQASSWSFYCTPNPGLSLYVYGGAAEGERGRVDYIRCTRKVKGEQVWRASTKGKIKHGFQLSDKAANGLDAQCGGPYDSFYAEDNSFR</sequence>
<dbReference type="AlphaFoldDB" id="A0ABD2WW01"/>
<accession>A0ABD2WW01</accession>
<organism evidence="1 2">
    <name type="scientific">Trichogramma kaykai</name>
    <dbReference type="NCBI Taxonomy" id="54128"/>
    <lineage>
        <taxon>Eukaryota</taxon>
        <taxon>Metazoa</taxon>
        <taxon>Ecdysozoa</taxon>
        <taxon>Arthropoda</taxon>
        <taxon>Hexapoda</taxon>
        <taxon>Insecta</taxon>
        <taxon>Pterygota</taxon>
        <taxon>Neoptera</taxon>
        <taxon>Endopterygota</taxon>
        <taxon>Hymenoptera</taxon>
        <taxon>Apocrita</taxon>
        <taxon>Proctotrupomorpha</taxon>
        <taxon>Chalcidoidea</taxon>
        <taxon>Trichogrammatidae</taxon>
        <taxon>Trichogramma</taxon>
    </lineage>
</organism>
<protein>
    <submittedName>
        <fullName evidence="1">Uncharacterized protein</fullName>
    </submittedName>
</protein>
<proteinExistence type="predicted"/>
<reference evidence="1 2" key="1">
    <citation type="journal article" date="2024" name="bioRxiv">
        <title>A reference genome for Trichogramma kaykai: A tiny desert-dwelling parasitoid wasp with competing sex-ratio distorters.</title>
        <authorList>
            <person name="Culotta J."/>
            <person name="Lindsey A.R."/>
        </authorList>
    </citation>
    <scope>NUCLEOTIDE SEQUENCE [LARGE SCALE GENOMIC DNA]</scope>
    <source>
        <strain evidence="1 2">KSX58</strain>
    </source>
</reference>
<gene>
    <name evidence="1" type="ORF">TKK_008838</name>
</gene>
<evidence type="ECO:0000313" key="2">
    <source>
        <dbReference type="Proteomes" id="UP001627154"/>
    </source>
</evidence>
<name>A0ABD2WW01_9HYME</name>
<dbReference type="EMBL" id="JBJJXI010000066">
    <property type="protein sequence ID" value="KAL3397266.1"/>
    <property type="molecule type" value="Genomic_DNA"/>
</dbReference>
<comment type="caution">
    <text evidence="1">The sequence shown here is derived from an EMBL/GenBank/DDBJ whole genome shotgun (WGS) entry which is preliminary data.</text>
</comment>
<dbReference type="Proteomes" id="UP001627154">
    <property type="component" value="Unassembled WGS sequence"/>
</dbReference>
<evidence type="ECO:0000313" key="1">
    <source>
        <dbReference type="EMBL" id="KAL3397266.1"/>
    </source>
</evidence>
<keyword evidence="2" id="KW-1185">Reference proteome</keyword>